<evidence type="ECO:0000256" key="1">
    <source>
        <dbReference type="ARBA" id="ARBA00001043"/>
    </source>
</evidence>
<evidence type="ECO:0000313" key="11">
    <source>
        <dbReference type="Proteomes" id="UP000059188"/>
    </source>
</evidence>
<keyword evidence="11" id="KW-1185">Reference proteome</keyword>
<dbReference type="Pfam" id="PF00576">
    <property type="entry name" value="Transthyretin"/>
    <property type="match status" value="1"/>
</dbReference>
<evidence type="ECO:0000256" key="4">
    <source>
        <dbReference type="ARBA" id="ARBA00011881"/>
    </source>
</evidence>
<keyword evidence="6 8" id="KW-0378">Hydrolase</keyword>
<dbReference type="InterPro" id="IPR023418">
    <property type="entry name" value="Thyroxine_BS"/>
</dbReference>
<dbReference type="InterPro" id="IPR000895">
    <property type="entry name" value="Transthyretin/HIU_hydrolase"/>
</dbReference>
<dbReference type="CDD" id="cd05822">
    <property type="entry name" value="TLP_HIUase"/>
    <property type="match status" value="1"/>
</dbReference>
<protein>
    <recommendedName>
        <fullName evidence="8">5-hydroxyisourate hydrolase</fullName>
        <shortName evidence="8">HIU hydrolase</shortName>
        <shortName evidence="8">HIUHase</shortName>
        <ecNumber evidence="8">3.5.2.17</ecNumber>
    </recommendedName>
</protein>
<sequence length="117" mass="13181">MSSTKSPVTCHVLDSTLGKPAPDVKIRLEAMQGSLFNTLAVGRTDSDGRCTNLLPAEPRLKAGVYKMVFNTGEYFEKDKRDTFYPLVEITFHLAKPDEHYHIPLLLSPWSYTTYRGS</sequence>
<dbReference type="PRINTS" id="PR00189">
    <property type="entry name" value="TRNSTHYRETIN"/>
</dbReference>
<dbReference type="PROSITE" id="PS00768">
    <property type="entry name" value="TRANSTHYRETIN_1"/>
    <property type="match status" value="1"/>
</dbReference>
<reference evidence="10 11" key="1">
    <citation type="submission" date="2014-11" db="EMBL/GenBank/DDBJ databases">
        <authorList>
            <person name="Wibberg Daniel"/>
        </authorList>
    </citation>
    <scope>NUCLEOTIDE SEQUENCE [LARGE SCALE GENOMIC DNA]</scope>
    <source>
        <strain evidence="10">Rhizoctonia solani AG1-IB 7/3/14</strain>
    </source>
</reference>
<evidence type="ECO:0000256" key="7">
    <source>
        <dbReference type="PIRSR" id="PIRSR600895-51"/>
    </source>
</evidence>
<dbReference type="SMART" id="SM00095">
    <property type="entry name" value="TR_THY"/>
    <property type="match status" value="1"/>
</dbReference>
<dbReference type="EC" id="3.5.2.17" evidence="8"/>
<comment type="catalytic activity">
    <reaction evidence="1 8">
        <text>5-hydroxyisourate + H2O = 5-hydroxy-2-oxo-4-ureido-2,5-dihydro-1H-imidazole-5-carboxylate + H(+)</text>
        <dbReference type="Rhea" id="RHEA:23736"/>
        <dbReference type="ChEBI" id="CHEBI:15377"/>
        <dbReference type="ChEBI" id="CHEBI:15378"/>
        <dbReference type="ChEBI" id="CHEBI:18072"/>
        <dbReference type="ChEBI" id="CHEBI:58639"/>
        <dbReference type="EC" id="3.5.2.17"/>
    </reaction>
</comment>
<dbReference type="STRING" id="1108050.A0A0B7FCB4"/>
<evidence type="ECO:0000256" key="6">
    <source>
        <dbReference type="ARBA" id="ARBA00022801"/>
    </source>
</evidence>
<organism evidence="10 11">
    <name type="scientific">Thanatephorus cucumeris (strain AG1-IB / isolate 7/3/14)</name>
    <name type="common">Lettuce bottom rot fungus</name>
    <name type="synonym">Rhizoctonia solani</name>
    <dbReference type="NCBI Taxonomy" id="1108050"/>
    <lineage>
        <taxon>Eukaryota</taxon>
        <taxon>Fungi</taxon>
        <taxon>Dikarya</taxon>
        <taxon>Basidiomycota</taxon>
        <taxon>Agaricomycotina</taxon>
        <taxon>Agaricomycetes</taxon>
        <taxon>Cantharellales</taxon>
        <taxon>Ceratobasidiaceae</taxon>
        <taxon>Rhizoctonia</taxon>
        <taxon>Rhizoctonia solani AG-1</taxon>
    </lineage>
</organism>
<dbReference type="FunFam" id="2.60.40.180:FF:000005">
    <property type="entry name" value="5-hydroxyisourate hydrolase"/>
    <property type="match status" value="1"/>
</dbReference>
<dbReference type="NCBIfam" id="TIGR02962">
    <property type="entry name" value="hdxy_isourate"/>
    <property type="match status" value="1"/>
</dbReference>
<comment type="subunit">
    <text evidence="4 8">Homotetramer.</text>
</comment>
<comment type="function">
    <text evidence="2">Catalyzes the hydrolysis of 5-hydroxyisourate (HIU) to 2-oxo-4-hydroxy-4-carboxy-5-ureidoimidazoline (OHCU).</text>
</comment>
<dbReference type="PANTHER" id="PTHR10395:SF7">
    <property type="entry name" value="5-HYDROXYISOURATE HYDROLASE"/>
    <property type="match status" value="1"/>
</dbReference>
<dbReference type="AlphaFoldDB" id="A0A0B7FCB4"/>
<dbReference type="GO" id="GO:0033971">
    <property type="term" value="F:hydroxyisourate hydrolase activity"/>
    <property type="evidence" value="ECO:0007669"/>
    <property type="project" value="UniProtKB-EC"/>
</dbReference>
<evidence type="ECO:0000256" key="8">
    <source>
        <dbReference type="RuleBase" id="RU361270"/>
    </source>
</evidence>
<evidence type="ECO:0000256" key="5">
    <source>
        <dbReference type="ARBA" id="ARBA00022631"/>
    </source>
</evidence>
<evidence type="ECO:0000256" key="3">
    <source>
        <dbReference type="ARBA" id="ARBA00009850"/>
    </source>
</evidence>
<comment type="similarity">
    <text evidence="3 8">Belongs to the transthyretin family. 5-hydroxyisourate hydrolase subfamily.</text>
</comment>
<dbReference type="InterPro" id="IPR036817">
    <property type="entry name" value="Transthyretin/HIU_hydrolase_sf"/>
</dbReference>
<dbReference type="Gene3D" id="2.60.40.180">
    <property type="entry name" value="Transthyretin/hydroxyisourate hydrolase domain"/>
    <property type="match status" value="1"/>
</dbReference>
<dbReference type="PANTHER" id="PTHR10395">
    <property type="entry name" value="URICASE AND TRANSTHYRETIN-RELATED"/>
    <property type="match status" value="1"/>
</dbReference>
<dbReference type="InterPro" id="IPR023419">
    <property type="entry name" value="Transthyretin_CS"/>
</dbReference>
<keyword evidence="5 8" id="KW-0659">Purine metabolism</keyword>
<feature type="binding site" evidence="7">
    <location>
        <position position="49"/>
    </location>
    <ligand>
        <name>substrate</name>
    </ligand>
</feature>
<proteinExistence type="inferred from homology"/>
<accession>A0A0B7FCB4</accession>
<dbReference type="EMBL" id="LN679113">
    <property type="protein sequence ID" value="CEL53848.1"/>
    <property type="molecule type" value="Genomic_DNA"/>
</dbReference>
<dbReference type="Proteomes" id="UP000059188">
    <property type="component" value="Unassembled WGS sequence"/>
</dbReference>
<evidence type="ECO:0000313" key="10">
    <source>
        <dbReference type="EMBL" id="CEL53848.1"/>
    </source>
</evidence>
<dbReference type="SUPFAM" id="SSF49472">
    <property type="entry name" value="Transthyretin (synonym: prealbumin)"/>
    <property type="match status" value="1"/>
</dbReference>
<dbReference type="OrthoDB" id="10265230at2759"/>
<feature type="domain" description="Transthyretin/hydroxyisourate hydrolase" evidence="9">
    <location>
        <begin position="3"/>
        <end position="116"/>
    </location>
</feature>
<dbReference type="InterPro" id="IPR023416">
    <property type="entry name" value="Transthyretin/HIU_hydrolase_d"/>
</dbReference>
<dbReference type="GO" id="GO:0006144">
    <property type="term" value="P:purine nucleobase metabolic process"/>
    <property type="evidence" value="ECO:0007669"/>
    <property type="project" value="UniProtKB-KW"/>
</dbReference>
<evidence type="ECO:0000259" key="9">
    <source>
        <dbReference type="SMART" id="SM00095"/>
    </source>
</evidence>
<feature type="binding site" evidence="7">
    <location>
        <position position="114"/>
    </location>
    <ligand>
        <name>substrate</name>
    </ligand>
</feature>
<gene>
    <name evidence="10" type="ORF">RSOLAG1IB_06629</name>
</gene>
<dbReference type="InterPro" id="IPR014306">
    <property type="entry name" value="Hydroxyisourate_hydrolase"/>
</dbReference>
<dbReference type="PROSITE" id="PS00769">
    <property type="entry name" value="TRANSTHYRETIN_2"/>
    <property type="match status" value="1"/>
</dbReference>
<evidence type="ECO:0000256" key="2">
    <source>
        <dbReference type="ARBA" id="ARBA00002704"/>
    </source>
</evidence>
<feature type="binding site" evidence="7">
    <location>
        <position position="11"/>
    </location>
    <ligand>
        <name>substrate</name>
    </ligand>
</feature>
<name>A0A0B7FCB4_THACB</name>